<keyword evidence="5" id="KW-0175">Coiled coil</keyword>
<dbReference type="InterPro" id="IPR036388">
    <property type="entry name" value="WH-like_DNA-bd_sf"/>
</dbReference>
<evidence type="ECO:0000256" key="3">
    <source>
        <dbReference type="ARBA" id="ARBA00023082"/>
    </source>
</evidence>
<gene>
    <name evidence="9" type="ORF">SAMN05443144_12751</name>
</gene>
<feature type="domain" description="RNA polymerase sigma factor 70 region 4 type 2" evidence="8">
    <location>
        <begin position="139"/>
        <end position="190"/>
    </location>
</feature>
<dbReference type="NCBIfam" id="TIGR02937">
    <property type="entry name" value="sigma70-ECF"/>
    <property type="match status" value="1"/>
</dbReference>
<dbReference type="NCBIfam" id="TIGR02985">
    <property type="entry name" value="Sig70_bacteroi1"/>
    <property type="match status" value="1"/>
</dbReference>
<evidence type="ECO:0000259" key="7">
    <source>
        <dbReference type="Pfam" id="PF04542"/>
    </source>
</evidence>
<dbReference type="CDD" id="cd06171">
    <property type="entry name" value="Sigma70_r4"/>
    <property type="match status" value="1"/>
</dbReference>
<feature type="coiled-coil region" evidence="5">
    <location>
        <begin position="119"/>
        <end position="146"/>
    </location>
</feature>
<keyword evidence="3" id="KW-0731">Sigma factor</keyword>
<evidence type="ECO:0000256" key="1">
    <source>
        <dbReference type="ARBA" id="ARBA00010641"/>
    </source>
</evidence>
<dbReference type="PANTHER" id="PTHR43133">
    <property type="entry name" value="RNA POLYMERASE ECF-TYPE SIGMA FACTO"/>
    <property type="match status" value="1"/>
</dbReference>
<evidence type="ECO:0000256" key="2">
    <source>
        <dbReference type="ARBA" id="ARBA00023015"/>
    </source>
</evidence>
<dbReference type="InterPro" id="IPR013249">
    <property type="entry name" value="RNA_pol_sigma70_r4_t2"/>
</dbReference>
<dbReference type="Pfam" id="PF08281">
    <property type="entry name" value="Sigma70_r4_2"/>
    <property type="match status" value="1"/>
</dbReference>
<comment type="similarity">
    <text evidence="1">Belongs to the sigma-70 factor family. ECF subfamily.</text>
</comment>
<dbReference type="InterPro" id="IPR014284">
    <property type="entry name" value="RNA_pol_sigma-70_dom"/>
</dbReference>
<dbReference type="RefSeq" id="WP_073067892.1">
    <property type="nucleotide sequence ID" value="NZ_FQUS01000027.1"/>
</dbReference>
<evidence type="ECO:0000256" key="5">
    <source>
        <dbReference type="SAM" id="Coils"/>
    </source>
</evidence>
<keyword evidence="4" id="KW-0804">Transcription</keyword>
<dbReference type="OrthoDB" id="1524077at2"/>
<evidence type="ECO:0000259" key="8">
    <source>
        <dbReference type="Pfam" id="PF08281"/>
    </source>
</evidence>
<sequence length="217" mass="25555">MIDPEQSVKRNSDTSPPTSEKEWVRRVREAGDRSAFEQIFRAYYKRLHGYAYSFVSQKQEAEDIVQTIFLNIWAQREDWDPPGTLKHYLFAAIRNEALNRLRHQQVVQKTEDEVSRIFRELKESSVSEEDDELRELRKDIQRGINQLPPRRRKIFVLNRRSGLTYAEIADFLDISVNTVGTQMGRALKSLREHLSDYLHVLPVVVELTPLLLYLKKL</sequence>
<dbReference type="SUPFAM" id="SSF88946">
    <property type="entry name" value="Sigma2 domain of RNA polymerase sigma factors"/>
    <property type="match status" value="1"/>
</dbReference>
<feature type="region of interest" description="Disordered" evidence="6">
    <location>
        <begin position="1"/>
        <end position="24"/>
    </location>
</feature>
<dbReference type="Pfam" id="PF04542">
    <property type="entry name" value="Sigma70_r2"/>
    <property type="match status" value="1"/>
</dbReference>
<dbReference type="PANTHER" id="PTHR43133:SF46">
    <property type="entry name" value="RNA POLYMERASE SIGMA-70 FACTOR ECF SUBFAMILY"/>
    <property type="match status" value="1"/>
</dbReference>
<dbReference type="GO" id="GO:0003677">
    <property type="term" value="F:DNA binding"/>
    <property type="evidence" value="ECO:0007669"/>
    <property type="project" value="InterPro"/>
</dbReference>
<proteinExistence type="inferred from homology"/>
<name>A0A1M5JLJ0_9BACT</name>
<dbReference type="EMBL" id="FQUS01000027">
    <property type="protein sequence ID" value="SHG41255.1"/>
    <property type="molecule type" value="Genomic_DNA"/>
</dbReference>
<dbReference type="Gene3D" id="1.10.1740.10">
    <property type="match status" value="1"/>
</dbReference>
<feature type="domain" description="RNA polymerase sigma-70 region 2" evidence="7">
    <location>
        <begin position="39"/>
        <end position="105"/>
    </location>
</feature>
<dbReference type="InterPro" id="IPR007627">
    <property type="entry name" value="RNA_pol_sigma70_r2"/>
</dbReference>
<keyword evidence="10" id="KW-1185">Reference proteome</keyword>
<organism evidence="9 10">
    <name type="scientific">Fodinibius roseus</name>
    <dbReference type="NCBI Taxonomy" id="1194090"/>
    <lineage>
        <taxon>Bacteria</taxon>
        <taxon>Pseudomonadati</taxon>
        <taxon>Balneolota</taxon>
        <taxon>Balneolia</taxon>
        <taxon>Balneolales</taxon>
        <taxon>Balneolaceae</taxon>
        <taxon>Fodinibius</taxon>
    </lineage>
</organism>
<dbReference type="GO" id="GO:0016987">
    <property type="term" value="F:sigma factor activity"/>
    <property type="evidence" value="ECO:0007669"/>
    <property type="project" value="UniProtKB-KW"/>
</dbReference>
<reference evidence="9 10" key="1">
    <citation type="submission" date="2016-11" db="EMBL/GenBank/DDBJ databases">
        <authorList>
            <person name="Jaros S."/>
            <person name="Januszkiewicz K."/>
            <person name="Wedrychowicz H."/>
        </authorList>
    </citation>
    <scope>NUCLEOTIDE SEQUENCE [LARGE SCALE GENOMIC DNA]</scope>
    <source>
        <strain evidence="9 10">DSM 21986</strain>
    </source>
</reference>
<dbReference type="InterPro" id="IPR039425">
    <property type="entry name" value="RNA_pol_sigma-70-like"/>
</dbReference>
<dbReference type="InterPro" id="IPR013324">
    <property type="entry name" value="RNA_pol_sigma_r3/r4-like"/>
</dbReference>
<feature type="compositionally biased region" description="Basic and acidic residues" evidence="6">
    <location>
        <begin position="1"/>
        <end position="12"/>
    </location>
</feature>
<keyword evidence="2" id="KW-0805">Transcription regulation</keyword>
<accession>A0A1M5JLJ0</accession>
<dbReference type="InterPro" id="IPR014327">
    <property type="entry name" value="RNA_pol_sigma70_bacteroid"/>
</dbReference>
<evidence type="ECO:0000313" key="10">
    <source>
        <dbReference type="Proteomes" id="UP000184041"/>
    </source>
</evidence>
<dbReference type="GO" id="GO:0006352">
    <property type="term" value="P:DNA-templated transcription initiation"/>
    <property type="evidence" value="ECO:0007669"/>
    <property type="project" value="InterPro"/>
</dbReference>
<protein>
    <submittedName>
        <fullName evidence="9">RNA polymerase sigma-70 factor, ECF subfamily</fullName>
    </submittedName>
</protein>
<evidence type="ECO:0000256" key="6">
    <source>
        <dbReference type="SAM" id="MobiDB-lite"/>
    </source>
</evidence>
<dbReference type="Gene3D" id="1.10.10.10">
    <property type="entry name" value="Winged helix-like DNA-binding domain superfamily/Winged helix DNA-binding domain"/>
    <property type="match status" value="1"/>
</dbReference>
<evidence type="ECO:0000313" key="9">
    <source>
        <dbReference type="EMBL" id="SHG41255.1"/>
    </source>
</evidence>
<evidence type="ECO:0000256" key="4">
    <source>
        <dbReference type="ARBA" id="ARBA00023163"/>
    </source>
</evidence>
<dbReference type="AlphaFoldDB" id="A0A1M5JLJ0"/>
<dbReference type="SUPFAM" id="SSF88659">
    <property type="entry name" value="Sigma3 and sigma4 domains of RNA polymerase sigma factors"/>
    <property type="match status" value="1"/>
</dbReference>
<dbReference type="InterPro" id="IPR013325">
    <property type="entry name" value="RNA_pol_sigma_r2"/>
</dbReference>
<dbReference type="Proteomes" id="UP000184041">
    <property type="component" value="Unassembled WGS sequence"/>
</dbReference>
<dbReference type="STRING" id="1194090.SAMN05443144_12751"/>